<name>A0A9X3EAN1_9GAMM</name>
<keyword evidence="1" id="KW-1133">Transmembrane helix</keyword>
<dbReference type="EMBL" id="JAPNOA010000009">
    <property type="protein sequence ID" value="MCY0964064.1"/>
    <property type="molecule type" value="Genomic_DNA"/>
</dbReference>
<dbReference type="Proteomes" id="UP001150830">
    <property type="component" value="Unassembled WGS sequence"/>
</dbReference>
<feature type="transmembrane region" description="Helical" evidence="1">
    <location>
        <begin position="133"/>
        <end position="153"/>
    </location>
</feature>
<proteinExistence type="predicted"/>
<accession>A0A9X3EAN1</accession>
<keyword evidence="1" id="KW-0812">Transmembrane</keyword>
<protein>
    <submittedName>
        <fullName evidence="2">Uncharacterized protein</fullName>
    </submittedName>
</protein>
<dbReference type="RefSeq" id="WP_283172282.1">
    <property type="nucleotide sequence ID" value="NZ_JAPNOA010000009.1"/>
</dbReference>
<gene>
    <name evidence="2" type="ORF">OUO13_02590</name>
</gene>
<feature type="transmembrane region" description="Helical" evidence="1">
    <location>
        <begin position="197"/>
        <end position="218"/>
    </location>
</feature>
<reference evidence="2" key="1">
    <citation type="submission" date="2022-11" db="EMBL/GenBank/DDBJ databases">
        <title>Parathalassolutuus dongxingensis gen. nov., sp. nov., a novel member of family Oceanospirillaceae isolated from a coastal shrimp pond in Guangxi, China.</title>
        <authorList>
            <person name="Chen H."/>
        </authorList>
    </citation>
    <scope>NUCLEOTIDE SEQUENCE</scope>
    <source>
        <strain evidence="2">G-43</strain>
    </source>
</reference>
<evidence type="ECO:0000313" key="3">
    <source>
        <dbReference type="Proteomes" id="UP001150830"/>
    </source>
</evidence>
<evidence type="ECO:0000256" key="1">
    <source>
        <dbReference type="SAM" id="Phobius"/>
    </source>
</evidence>
<dbReference type="AlphaFoldDB" id="A0A9X3EAN1"/>
<keyword evidence="1" id="KW-0472">Membrane</keyword>
<evidence type="ECO:0000313" key="2">
    <source>
        <dbReference type="EMBL" id="MCY0964064.1"/>
    </source>
</evidence>
<sequence>MNLQLLSCAGEKTLSDGVQMVPLQTGDSVSAQHAMLMALQGLCGERLAIRYVHDVFDGDTVCFMVETPEVWTRLEQENPHIRWFFIPIELIPDTFTTPVSQLHAAAQCFFHNRCPDKTGDAAVPSREKGMRDIWLLAATLVVALLYVALLFLQPSGESWGRGWNMIAFLFYSSPAAWLAAAIAFWRRRIGSGTRRTMAVAVATAGAVFPLVCLLVILIRA</sequence>
<feature type="transmembrane region" description="Helical" evidence="1">
    <location>
        <begin position="165"/>
        <end position="185"/>
    </location>
</feature>
<keyword evidence="3" id="KW-1185">Reference proteome</keyword>
<organism evidence="2 3">
    <name type="scientific">Parathalassolituus penaei</name>
    <dbReference type="NCBI Taxonomy" id="2997323"/>
    <lineage>
        <taxon>Bacteria</taxon>
        <taxon>Pseudomonadati</taxon>
        <taxon>Pseudomonadota</taxon>
        <taxon>Gammaproteobacteria</taxon>
        <taxon>Oceanospirillales</taxon>
        <taxon>Oceanospirillaceae</taxon>
        <taxon>Parathalassolituus</taxon>
    </lineage>
</organism>
<comment type="caution">
    <text evidence="2">The sequence shown here is derived from an EMBL/GenBank/DDBJ whole genome shotgun (WGS) entry which is preliminary data.</text>
</comment>